<comment type="caution">
    <text evidence="1">The sequence shown here is derived from an EMBL/GenBank/DDBJ whole genome shotgun (WGS) entry which is preliminary data.</text>
</comment>
<dbReference type="OrthoDB" id="8004219at2"/>
<reference evidence="1 2" key="1">
    <citation type="submission" date="2014-08" db="EMBL/GenBank/DDBJ databases">
        <title>Whole genome shotgun sequence of Rhizobium rubi NBRC 13261.</title>
        <authorList>
            <person name="Katano-Makiyama Y."/>
            <person name="Hosoyama A."/>
            <person name="Hashimoto M."/>
            <person name="Hosoyama Y."/>
            <person name="Noguchi M."/>
            <person name="Tsuchikane K."/>
            <person name="Uohara A."/>
            <person name="Ohji S."/>
            <person name="Ichikawa N."/>
            <person name="Kimura A."/>
            <person name="Yamazoe A."/>
            <person name="Fujita N."/>
        </authorList>
    </citation>
    <scope>NUCLEOTIDE SEQUENCE [LARGE SCALE GENOMIC DNA]</scope>
    <source>
        <strain evidence="1 2">NBRC 13261</strain>
    </source>
</reference>
<evidence type="ECO:0000313" key="2">
    <source>
        <dbReference type="Proteomes" id="UP000028701"/>
    </source>
</evidence>
<organism evidence="1 2">
    <name type="scientific">Agrobacterium rubi TR3 = NBRC 13261</name>
    <dbReference type="NCBI Taxonomy" id="1368415"/>
    <lineage>
        <taxon>Bacteria</taxon>
        <taxon>Pseudomonadati</taxon>
        <taxon>Pseudomonadota</taxon>
        <taxon>Alphaproteobacteria</taxon>
        <taxon>Hyphomicrobiales</taxon>
        <taxon>Rhizobiaceae</taxon>
        <taxon>Rhizobium/Agrobacterium group</taxon>
        <taxon>Agrobacterium</taxon>
    </lineage>
</organism>
<dbReference type="RefSeq" id="WP_045232720.1">
    <property type="nucleotide sequence ID" value="NZ_BBJU01000035.1"/>
</dbReference>
<gene>
    <name evidence="1" type="ORF">RRU01S_35_00190</name>
</gene>
<dbReference type="AlphaFoldDB" id="A0A081D314"/>
<proteinExistence type="predicted"/>
<evidence type="ECO:0000313" key="1">
    <source>
        <dbReference type="EMBL" id="GAK73310.1"/>
    </source>
</evidence>
<dbReference type="Proteomes" id="UP000028701">
    <property type="component" value="Unassembled WGS sequence"/>
</dbReference>
<dbReference type="EMBL" id="BBJU01000035">
    <property type="protein sequence ID" value="GAK73310.1"/>
    <property type="molecule type" value="Genomic_DNA"/>
</dbReference>
<sequence>MLSIADDIFEKINCFGVGRWLGDLALKLGFDLPGQNLSPGSFHTTNLGRGRILTIGRTDQSMPDNKDALYLYRVQGGPSAPMPFGLNPVEETLSSAMSKLSRDTAGGDASDRRVSFFLNEGKVIELQFNEWMTGFGRILMAGLGGPIGWSET</sequence>
<protein>
    <submittedName>
        <fullName evidence="1">Uncharacterized protein</fullName>
    </submittedName>
</protein>
<accession>A0A081D314</accession>
<name>A0A081D314_9HYPH</name>